<reference evidence="1 2" key="1">
    <citation type="journal article" date="2010" name="DNA Res.">
        <title>Genome sequence of Kitasatospora setae NBRC 14216T: an evolutionary snapshot of the family Streptomycetaceae.</title>
        <authorList>
            <person name="Ichikawa N."/>
            <person name="Oguchi A."/>
            <person name="Ikeda H."/>
            <person name="Ishikawa J."/>
            <person name="Kitani S."/>
            <person name="Watanabe Y."/>
            <person name="Nakamura S."/>
            <person name="Katano Y."/>
            <person name="Kishi E."/>
            <person name="Sasagawa M."/>
            <person name="Ankai A."/>
            <person name="Fukui S."/>
            <person name="Hashimoto Y."/>
            <person name="Kamata S."/>
            <person name="Otoguro M."/>
            <person name="Tanikawa S."/>
            <person name="Nihira T."/>
            <person name="Horinouchi S."/>
            <person name="Ohnishi Y."/>
            <person name="Hayakawa M."/>
            <person name="Kuzuyama T."/>
            <person name="Arisawa A."/>
            <person name="Nomoto F."/>
            <person name="Miura H."/>
            <person name="Takahashi Y."/>
            <person name="Fujita N."/>
        </authorList>
    </citation>
    <scope>NUCLEOTIDE SEQUENCE [LARGE SCALE GENOMIC DNA]</scope>
    <source>
        <strain evidence="2">ATCC 33774 / DSM 43861 / JCM 3304 / KCC A-0304 / NBRC 14216 / KM-6054</strain>
    </source>
</reference>
<dbReference type="KEGG" id="ksk:KSE_22830"/>
<dbReference type="PATRIC" id="fig|452652.3.peg.2296"/>
<sequence length="142" mass="15337">MSIPPVGYAAFVELHLCHYEMYALARLGDARLAGRVVELVLRRTEADWAWVLRDDPAAATWRTLREAVTLARKDAPASPSDGLHRSMPERPADAALLHEHLGLAPADAAALMGLEEPAVRAHLKAAHRWRADRGPAGPAGAA</sequence>
<dbReference type="RefSeq" id="WP_014135419.1">
    <property type="nucleotide sequence ID" value="NC_016109.1"/>
</dbReference>
<dbReference type="STRING" id="452652.KSE_22830"/>
<evidence type="ECO:0008006" key="3">
    <source>
        <dbReference type="Google" id="ProtNLM"/>
    </source>
</evidence>
<dbReference type="EMBL" id="AP010968">
    <property type="protein sequence ID" value="BAJ28103.1"/>
    <property type="molecule type" value="Genomic_DNA"/>
</dbReference>
<evidence type="ECO:0000313" key="1">
    <source>
        <dbReference type="EMBL" id="BAJ28103.1"/>
    </source>
</evidence>
<protein>
    <recommendedName>
        <fullName evidence="3">RNA polymerase sigma factor 70 region 4 type 2 domain-containing protein</fullName>
    </recommendedName>
</protein>
<organism evidence="1 2">
    <name type="scientific">Kitasatospora setae (strain ATCC 33774 / DSM 43861 / JCM 3304 / KCC A-0304 / NBRC 14216 / KM-6054)</name>
    <name type="common">Streptomyces setae</name>
    <dbReference type="NCBI Taxonomy" id="452652"/>
    <lineage>
        <taxon>Bacteria</taxon>
        <taxon>Bacillati</taxon>
        <taxon>Actinomycetota</taxon>
        <taxon>Actinomycetes</taxon>
        <taxon>Kitasatosporales</taxon>
        <taxon>Streptomycetaceae</taxon>
        <taxon>Kitasatospora</taxon>
    </lineage>
</organism>
<proteinExistence type="predicted"/>
<gene>
    <name evidence="1" type="ordered locus">KSE_22830</name>
</gene>
<accession>E4NA72</accession>
<dbReference type="Proteomes" id="UP000007076">
    <property type="component" value="Chromosome"/>
</dbReference>
<keyword evidence="2" id="KW-1185">Reference proteome</keyword>
<dbReference type="HOGENOM" id="CLU_151238_0_0_11"/>
<name>E4NA72_KITSK</name>
<dbReference type="AlphaFoldDB" id="E4NA72"/>
<evidence type="ECO:0000313" key="2">
    <source>
        <dbReference type="Proteomes" id="UP000007076"/>
    </source>
</evidence>